<name>A0ABM0MHB9_SACKO</name>
<evidence type="ECO:0000256" key="3">
    <source>
        <dbReference type="RuleBase" id="RU363019"/>
    </source>
</evidence>
<dbReference type="GeneID" id="100367990"/>
<gene>
    <name evidence="7" type="primary">LOC100367990</name>
</gene>
<dbReference type="SUPFAM" id="SSF50891">
    <property type="entry name" value="Cyclophilin-like"/>
    <property type="match status" value="1"/>
</dbReference>
<keyword evidence="2 3" id="KW-0413">Isomerase</keyword>
<comment type="function">
    <text evidence="3">PPIases accelerate the folding of proteins. It catalyzes the cis-trans isomerization of proline imidic peptide bonds in oligopeptides.</text>
</comment>
<evidence type="ECO:0000259" key="5">
    <source>
        <dbReference type="PROSITE" id="PS50072"/>
    </source>
</evidence>
<dbReference type="Pfam" id="PF00160">
    <property type="entry name" value="Pro_isomerase"/>
    <property type="match status" value="1"/>
</dbReference>
<reference evidence="7" key="1">
    <citation type="submission" date="2025-08" db="UniProtKB">
        <authorList>
            <consortium name="RefSeq"/>
        </authorList>
    </citation>
    <scope>IDENTIFICATION</scope>
    <source>
        <tissue evidence="7">Testes</tissue>
    </source>
</reference>
<organism evidence="6 7">
    <name type="scientific">Saccoglossus kowalevskii</name>
    <name type="common">Acorn worm</name>
    <dbReference type="NCBI Taxonomy" id="10224"/>
    <lineage>
        <taxon>Eukaryota</taxon>
        <taxon>Metazoa</taxon>
        <taxon>Hemichordata</taxon>
        <taxon>Enteropneusta</taxon>
        <taxon>Harrimaniidae</taxon>
        <taxon>Saccoglossus</taxon>
    </lineage>
</organism>
<comment type="similarity">
    <text evidence="3">Belongs to the cyclophilin-type PPIase family.</text>
</comment>
<dbReference type="PROSITE" id="PS00170">
    <property type="entry name" value="CSA_PPIASE_1"/>
    <property type="match status" value="1"/>
</dbReference>
<evidence type="ECO:0000256" key="2">
    <source>
        <dbReference type="ARBA" id="ARBA00023235"/>
    </source>
</evidence>
<dbReference type="EC" id="5.2.1.8" evidence="3"/>
<accession>A0ABM0MHB9</accession>
<evidence type="ECO:0000256" key="4">
    <source>
        <dbReference type="SAM" id="MobiDB-lite"/>
    </source>
</evidence>
<feature type="domain" description="PPIase cyclophilin-type" evidence="5">
    <location>
        <begin position="10"/>
        <end position="175"/>
    </location>
</feature>
<dbReference type="PRINTS" id="PR00153">
    <property type="entry name" value="CSAPPISMRASE"/>
</dbReference>
<dbReference type="PANTHER" id="PTHR11071">
    <property type="entry name" value="PEPTIDYL-PROLYL CIS-TRANS ISOMERASE"/>
    <property type="match status" value="1"/>
</dbReference>
<evidence type="ECO:0000313" key="6">
    <source>
        <dbReference type="Proteomes" id="UP000694865"/>
    </source>
</evidence>
<sequence length="248" mass="27548">MVVKGRPRCFFDIEVNGVSAGRLVFELFADICPKTCENFRCLCTGELGIGKTTGKQMYYKGSPFHRIVKDFMIQGGDFTAGNGTGGESIYNGAFKDENFILKHDKEYLLSMANCGKDTNGSQFFITTKPAPHLDGIHVVFGQVISGIELVKEVENQKTDASSRPIADIRVVNCGELVLKKQAKAKKRKASVDSSEEDSDDSDSSLDSDSDSSEADKKKKKKKAKKKDSRKKKKEKKKRDKKKQKGSER</sequence>
<evidence type="ECO:0000256" key="1">
    <source>
        <dbReference type="ARBA" id="ARBA00023110"/>
    </source>
</evidence>
<evidence type="ECO:0000313" key="7">
    <source>
        <dbReference type="RefSeq" id="XP_006819410.1"/>
    </source>
</evidence>
<protein>
    <recommendedName>
        <fullName evidence="3">Peptidyl-prolyl cis-trans isomerase</fullName>
        <shortName evidence="3">PPIase</shortName>
        <ecNumber evidence="3">5.2.1.8</ecNumber>
    </recommendedName>
</protein>
<feature type="compositionally biased region" description="Acidic residues" evidence="4">
    <location>
        <begin position="193"/>
        <end position="212"/>
    </location>
</feature>
<dbReference type="RefSeq" id="XP_006819410.1">
    <property type="nucleotide sequence ID" value="XM_006819347.1"/>
</dbReference>
<dbReference type="InterPro" id="IPR020892">
    <property type="entry name" value="Cyclophilin-type_PPIase_CS"/>
</dbReference>
<dbReference type="PROSITE" id="PS50072">
    <property type="entry name" value="CSA_PPIASE_2"/>
    <property type="match status" value="1"/>
</dbReference>
<comment type="catalytic activity">
    <reaction evidence="3">
        <text>[protein]-peptidylproline (omega=180) = [protein]-peptidylproline (omega=0)</text>
        <dbReference type="Rhea" id="RHEA:16237"/>
        <dbReference type="Rhea" id="RHEA-COMP:10747"/>
        <dbReference type="Rhea" id="RHEA-COMP:10748"/>
        <dbReference type="ChEBI" id="CHEBI:83833"/>
        <dbReference type="ChEBI" id="CHEBI:83834"/>
        <dbReference type="EC" id="5.2.1.8"/>
    </reaction>
</comment>
<feature type="region of interest" description="Disordered" evidence="4">
    <location>
        <begin position="184"/>
        <end position="248"/>
    </location>
</feature>
<keyword evidence="1 3" id="KW-0697">Rotamase</keyword>
<dbReference type="InterPro" id="IPR002130">
    <property type="entry name" value="Cyclophilin-type_PPIase_dom"/>
</dbReference>
<dbReference type="Proteomes" id="UP000694865">
    <property type="component" value="Unplaced"/>
</dbReference>
<keyword evidence="6" id="KW-1185">Reference proteome</keyword>
<dbReference type="InterPro" id="IPR029000">
    <property type="entry name" value="Cyclophilin-like_dom_sf"/>
</dbReference>
<feature type="compositionally biased region" description="Basic residues" evidence="4">
    <location>
        <begin position="217"/>
        <end position="248"/>
    </location>
</feature>
<proteinExistence type="inferred from homology"/>
<dbReference type="PANTHER" id="PTHR11071:SF565">
    <property type="entry name" value="MOCA-CYP, ISOFORM A"/>
    <property type="match status" value="1"/>
</dbReference>
<dbReference type="Gene3D" id="2.40.100.10">
    <property type="entry name" value="Cyclophilin-like"/>
    <property type="match status" value="1"/>
</dbReference>